<proteinExistence type="predicted"/>
<dbReference type="Proteomes" id="UP001064782">
    <property type="component" value="Unassembled WGS sequence"/>
</dbReference>
<feature type="transmembrane region" description="Helical" evidence="1">
    <location>
        <begin position="20"/>
        <end position="37"/>
    </location>
</feature>
<gene>
    <name evidence="3" type="ORF">Mkiyose1413_33350</name>
    <name evidence="2" type="ORF">SRL2020028_37990</name>
</gene>
<protein>
    <recommendedName>
        <fullName evidence="5">DUF3592 domain-containing protein</fullName>
    </recommendedName>
</protein>
<sequence>MEVAHALGIVPRVGHFLNHPYVYGPIILALLAFIFVRDRKRRNPEIRGTALTGTARVLSVKQVGGGGDEHQYRRLTVRLGLRVEIAGRQPYDVDVERDIDLIHVPRVQVGATIPVQVDPADPQKVRFEFGQPSA</sequence>
<evidence type="ECO:0000313" key="3">
    <source>
        <dbReference type="EMBL" id="GLD31452.1"/>
    </source>
</evidence>
<evidence type="ECO:0000313" key="4">
    <source>
        <dbReference type="Proteomes" id="UP001064782"/>
    </source>
</evidence>
<dbReference type="EMBL" id="BRXE01000053">
    <property type="protein sequence ID" value="GLB84543.1"/>
    <property type="molecule type" value="Genomic_DNA"/>
</dbReference>
<dbReference type="AlphaFoldDB" id="A0A9P3Q892"/>
<dbReference type="GeneID" id="83630658"/>
<dbReference type="RefSeq" id="WP_236978167.1">
    <property type="nucleotide sequence ID" value="NZ_BRXE01000053.1"/>
</dbReference>
<evidence type="ECO:0000256" key="1">
    <source>
        <dbReference type="SAM" id="Phobius"/>
    </source>
</evidence>
<dbReference type="Proteomes" id="UP001165663">
    <property type="component" value="Unassembled WGS sequence"/>
</dbReference>
<evidence type="ECO:0008006" key="5">
    <source>
        <dbReference type="Google" id="ProtNLM"/>
    </source>
</evidence>
<comment type="caution">
    <text evidence="3">The sequence shown here is derived from an EMBL/GenBank/DDBJ whole genome shotgun (WGS) entry which is preliminary data.</text>
</comment>
<dbReference type="EMBL" id="BRZI01000025">
    <property type="protein sequence ID" value="GLD31452.1"/>
    <property type="molecule type" value="Genomic_DNA"/>
</dbReference>
<keyword evidence="1" id="KW-0472">Membrane</keyword>
<name>A0A9P3Q892_9MYCO</name>
<reference evidence="3" key="1">
    <citation type="submission" date="2022-08" db="EMBL/GenBank/DDBJ databases">
        <title>Mycobacterium kiyosense sp. nov., scotochromogenic slow-glowing species isolated from respiratory specimens.</title>
        <authorList>
            <person name="Fukano H."/>
            <person name="Kazumi Y."/>
            <person name="Sakagami N."/>
            <person name="Ato M."/>
            <person name="Mitarai S."/>
            <person name="Hoshino Y."/>
        </authorList>
    </citation>
    <scope>NUCLEOTIDE SEQUENCE</scope>
    <source>
        <strain evidence="3">1413</strain>
        <strain evidence="2">SRL2020-028</strain>
    </source>
</reference>
<evidence type="ECO:0000313" key="2">
    <source>
        <dbReference type="EMBL" id="GLB84543.1"/>
    </source>
</evidence>
<keyword evidence="1" id="KW-1133">Transmembrane helix</keyword>
<keyword evidence="1" id="KW-0812">Transmembrane</keyword>
<keyword evidence="4" id="KW-1185">Reference proteome</keyword>
<organism evidence="3 4">
    <name type="scientific">Mycobacterium kiyosense</name>
    <dbReference type="NCBI Taxonomy" id="2871094"/>
    <lineage>
        <taxon>Bacteria</taxon>
        <taxon>Bacillati</taxon>
        <taxon>Actinomycetota</taxon>
        <taxon>Actinomycetes</taxon>
        <taxon>Mycobacteriales</taxon>
        <taxon>Mycobacteriaceae</taxon>
        <taxon>Mycobacterium</taxon>
    </lineage>
</organism>
<accession>A0A9P3Q892</accession>